<reference evidence="3" key="1">
    <citation type="submission" date="2014-09" db="EMBL/GenBank/DDBJ databases">
        <authorList>
            <person name="Sharma Rahul"/>
            <person name="Thines Marco"/>
        </authorList>
    </citation>
    <scope>NUCLEOTIDE SEQUENCE [LARGE SCALE GENOMIC DNA]</scope>
</reference>
<feature type="compositionally biased region" description="Basic and acidic residues" evidence="1">
    <location>
        <begin position="315"/>
        <end position="332"/>
    </location>
</feature>
<dbReference type="OrthoDB" id="10283174at2759"/>
<evidence type="ECO:0000313" key="2">
    <source>
        <dbReference type="EMBL" id="CEH13709.1"/>
    </source>
</evidence>
<keyword evidence="3" id="KW-1185">Reference proteome</keyword>
<feature type="region of interest" description="Disordered" evidence="1">
    <location>
        <begin position="308"/>
        <end position="350"/>
    </location>
</feature>
<evidence type="ECO:0000256" key="1">
    <source>
        <dbReference type="SAM" id="MobiDB-lite"/>
    </source>
</evidence>
<dbReference type="EMBL" id="CCYA01000226">
    <property type="protein sequence ID" value="CEH13709.1"/>
    <property type="molecule type" value="Genomic_DNA"/>
</dbReference>
<name>A0A0P1BDW6_9BASI</name>
<accession>A0A0P1BDW6</accession>
<proteinExistence type="predicted"/>
<feature type="compositionally biased region" description="Acidic residues" evidence="1">
    <location>
        <begin position="333"/>
        <end position="345"/>
    </location>
</feature>
<organism evidence="2 3">
    <name type="scientific">Ceraceosorus bombacis</name>
    <dbReference type="NCBI Taxonomy" id="401625"/>
    <lineage>
        <taxon>Eukaryota</taxon>
        <taxon>Fungi</taxon>
        <taxon>Dikarya</taxon>
        <taxon>Basidiomycota</taxon>
        <taxon>Ustilaginomycotina</taxon>
        <taxon>Exobasidiomycetes</taxon>
        <taxon>Ceraceosorales</taxon>
        <taxon>Ceraceosoraceae</taxon>
        <taxon>Ceraceosorus</taxon>
    </lineage>
</organism>
<dbReference type="Proteomes" id="UP000054845">
    <property type="component" value="Unassembled WGS sequence"/>
</dbReference>
<dbReference type="AlphaFoldDB" id="A0A0P1BDW6"/>
<evidence type="ECO:0000313" key="3">
    <source>
        <dbReference type="Proteomes" id="UP000054845"/>
    </source>
</evidence>
<protein>
    <submittedName>
        <fullName evidence="2">Uncharacterized protein</fullName>
    </submittedName>
</protein>
<sequence>MHTIREFHSPRKQESYRLEEHVLLAISQYWFRIVMAAKWRHLEAPVDRVLAHIETYKTFPWLRKEIQSLEVGGNYPMCNFANHTWGYYFTATMLDPGVRFVPPLQERIFMDLRRILRVPFRGGSSGDPSHPDGLKVDKDQYKLQMAARQSAGSPPCRCEMCQRIDEPNWPFPESPDFYDDDAFTVRDQACSDPEVFWDFNGPYGRGPVPGISCFSDYWKAVDVLLSLVRPEHLRLVDTASPVPKFLASAIASLSCVKRLDIQDTRPYYYVPAHYTRIIANIEELSISLDWVGDEVVCVDHWDGWRDEEDDVAISDDQRETRDENGNDCHEVASGDDEDAEDEDESRDERAEWVPDSLGYVNSTLDAQGRHTLKLETWGESQRLIDDAPPNSLSGRLLELVESGARLRRLTLLDAETCVALFSARLLPIFATLDAVDTFITKPGSARESSALGIQDPGAHLAYTIPLSSLRVAFLALAHDSDPPRALRESDVHKVADQPDFWILSENLHKMASAIVQKFNERENLRGAGHPDTATKG</sequence>